<dbReference type="InterPro" id="IPR018060">
    <property type="entry name" value="HTH_AraC"/>
</dbReference>
<dbReference type="GO" id="GO:0043565">
    <property type="term" value="F:sequence-specific DNA binding"/>
    <property type="evidence" value="ECO:0007669"/>
    <property type="project" value="InterPro"/>
</dbReference>
<dbReference type="RefSeq" id="WP_046361277.1">
    <property type="nucleotide sequence ID" value="NZ_LAUZ02000002.1"/>
</dbReference>
<evidence type="ECO:0000256" key="2">
    <source>
        <dbReference type="ARBA" id="ARBA00023125"/>
    </source>
</evidence>
<dbReference type="AlphaFoldDB" id="A0A0M2K8Z5"/>
<comment type="caution">
    <text evidence="5">The sequence shown here is derived from an EMBL/GenBank/DDBJ whole genome shotgun (WGS) entry which is preliminary data.</text>
</comment>
<feature type="domain" description="HTH araC/xylS-type" evidence="4">
    <location>
        <begin position="208"/>
        <end position="306"/>
    </location>
</feature>
<organism evidence="5 6">
    <name type="scientific">Mycolicibacterium obuense</name>
    <dbReference type="NCBI Taxonomy" id="1807"/>
    <lineage>
        <taxon>Bacteria</taxon>
        <taxon>Bacillati</taxon>
        <taxon>Actinomycetota</taxon>
        <taxon>Actinomycetes</taxon>
        <taxon>Mycobacteriales</taxon>
        <taxon>Mycobacteriaceae</taxon>
        <taxon>Mycolicibacterium</taxon>
    </lineage>
</organism>
<keyword evidence="3" id="KW-0804">Transcription</keyword>
<keyword evidence="2" id="KW-0238">DNA-binding</keyword>
<keyword evidence="1" id="KW-0805">Transcription regulation</keyword>
<dbReference type="Gene3D" id="1.10.10.60">
    <property type="entry name" value="Homeodomain-like"/>
    <property type="match status" value="2"/>
</dbReference>
<dbReference type="GO" id="GO:0003700">
    <property type="term" value="F:DNA-binding transcription factor activity"/>
    <property type="evidence" value="ECO:0007669"/>
    <property type="project" value="InterPro"/>
</dbReference>
<dbReference type="SMART" id="SM00342">
    <property type="entry name" value="HTH_ARAC"/>
    <property type="match status" value="1"/>
</dbReference>
<evidence type="ECO:0000313" key="6">
    <source>
        <dbReference type="Proteomes" id="UP000034150"/>
    </source>
</evidence>
<evidence type="ECO:0000256" key="3">
    <source>
        <dbReference type="ARBA" id="ARBA00023163"/>
    </source>
</evidence>
<dbReference type="PATRIC" id="fig|1807.13.peg.247"/>
<proteinExistence type="predicted"/>
<evidence type="ECO:0000256" key="1">
    <source>
        <dbReference type="ARBA" id="ARBA00023015"/>
    </source>
</evidence>
<dbReference type="PANTHER" id="PTHR46796:SF13">
    <property type="entry name" value="HTH-TYPE TRANSCRIPTIONAL ACTIVATOR RHAS"/>
    <property type="match status" value="1"/>
</dbReference>
<dbReference type="OrthoDB" id="241790at2"/>
<dbReference type="Proteomes" id="UP000034150">
    <property type="component" value="Unassembled WGS sequence"/>
</dbReference>
<reference evidence="5 6" key="1">
    <citation type="journal article" date="2015" name="Genome Announc.">
        <title>Draft Genome Sequence of Mycobacterium obuense Strain UC1, Isolated from Patient Sputum.</title>
        <authorList>
            <person name="Greninger A.L."/>
            <person name="Cunningham G."/>
            <person name="Hsu E.D."/>
            <person name="Yu J.M."/>
            <person name="Chiu C.Y."/>
            <person name="Miller S."/>
        </authorList>
    </citation>
    <scope>NUCLEOTIDE SEQUENCE [LARGE SCALE GENOMIC DNA]</scope>
    <source>
        <strain evidence="5 6">UC1</strain>
    </source>
</reference>
<evidence type="ECO:0000259" key="4">
    <source>
        <dbReference type="PROSITE" id="PS01124"/>
    </source>
</evidence>
<dbReference type="SUPFAM" id="SSF46689">
    <property type="entry name" value="Homeodomain-like"/>
    <property type="match status" value="2"/>
</dbReference>
<dbReference type="PROSITE" id="PS01124">
    <property type="entry name" value="HTH_ARAC_FAMILY_2"/>
    <property type="match status" value="1"/>
</dbReference>
<dbReference type="PANTHER" id="PTHR46796">
    <property type="entry name" value="HTH-TYPE TRANSCRIPTIONAL ACTIVATOR RHAS-RELATED"/>
    <property type="match status" value="1"/>
</dbReference>
<sequence>MDTLTDVLKRASVRGSVAASVVAGGRWGMLMDADAMPGAAFHAVTAGTACLLMDGRSPLSLVSGDLVLLPSGPTHVLASDPSAPVRPFDHDGAAAAVRAGENLPVGTQPAATRILCAAFQHDPATAFNAFGLLPDVVHVPALTAPPPLRSALQLLGDELGHPGLGASAVLDHIVHIMLIQLLRVWLESSRAAEHPPSWLRGLTDPVTGAALTAIHRDPAYPWTLETLARSAGVSRATLARRFSTEVGCPPAEYLTKWRMELAANKLRLTVLPVAHIARDVGYTSEYAFNRTFARWQGVPPGRYRTAFLAAESEVSAPAEI</sequence>
<dbReference type="Pfam" id="PF12852">
    <property type="entry name" value="Cupin_6"/>
    <property type="match status" value="1"/>
</dbReference>
<evidence type="ECO:0000313" key="5">
    <source>
        <dbReference type="EMBL" id="KKF03729.1"/>
    </source>
</evidence>
<keyword evidence="6" id="KW-1185">Reference proteome</keyword>
<name>A0A0M2K8Z5_9MYCO</name>
<dbReference type="Pfam" id="PF12833">
    <property type="entry name" value="HTH_18"/>
    <property type="match status" value="1"/>
</dbReference>
<dbReference type="InterPro" id="IPR009057">
    <property type="entry name" value="Homeodomain-like_sf"/>
</dbReference>
<dbReference type="InterPro" id="IPR032783">
    <property type="entry name" value="AraC_lig"/>
</dbReference>
<dbReference type="InterPro" id="IPR050204">
    <property type="entry name" value="AraC_XylS_family_regulators"/>
</dbReference>
<gene>
    <name evidence="5" type="ORF">WN67_01385</name>
</gene>
<protein>
    <recommendedName>
        <fullName evidence="4">HTH araC/xylS-type domain-containing protein</fullName>
    </recommendedName>
</protein>
<dbReference type="EMBL" id="LAUZ02000002">
    <property type="protein sequence ID" value="KKF03729.1"/>
    <property type="molecule type" value="Genomic_DNA"/>
</dbReference>
<accession>A0A0M2K8Z5</accession>